<proteinExistence type="predicted"/>
<evidence type="ECO:0000313" key="2">
    <source>
        <dbReference type="Proteomes" id="UP000251960"/>
    </source>
</evidence>
<comment type="caution">
    <text evidence="1">The sequence shown here is derived from an EMBL/GenBank/DDBJ whole genome shotgun (WGS) entry which is preliminary data.</text>
</comment>
<organism evidence="1 2">
    <name type="scientific">Zea mays</name>
    <name type="common">Maize</name>
    <dbReference type="NCBI Taxonomy" id="4577"/>
    <lineage>
        <taxon>Eukaryota</taxon>
        <taxon>Viridiplantae</taxon>
        <taxon>Streptophyta</taxon>
        <taxon>Embryophyta</taxon>
        <taxon>Tracheophyta</taxon>
        <taxon>Spermatophyta</taxon>
        <taxon>Magnoliopsida</taxon>
        <taxon>Liliopsida</taxon>
        <taxon>Poales</taxon>
        <taxon>Poaceae</taxon>
        <taxon>PACMAD clade</taxon>
        <taxon>Panicoideae</taxon>
        <taxon>Andropogonodae</taxon>
        <taxon>Andropogoneae</taxon>
        <taxon>Tripsacinae</taxon>
        <taxon>Zea</taxon>
    </lineage>
</organism>
<dbReference type="Proteomes" id="UP000251960">
    <property type="component" value="Chromosome 9"/>
</dbReference>
<feature type="non-terminal residue" evidence="1">
    <location>
        <position position="1"/>
    </location>
</feature>
<evidence type="ECO:0000313" key="1">
    <source>
        <dbReference type="EMBL" id="PWZ07069.1"/>
    </source>
</evidence>
<reference evidence="1 2" key="1">
    <citation type="journal article" date="2018" name="Nat. Genet.">
        <title>Extensive intraspecific gene order and gene structural variations between Mo17 and other maize genomes.</title>
        <authorList>
            <person name="Sun S."/>
            <person name="Zhou Y."/>
            <person name="Chen J."/>
            <person name="Shi J."/>
            <person name="Zhao H."/>
            <person name="Zhao H."/>
            <person name="Song W."/>
            <person name="Zhang M."/>
            <person name="Cui Y."/>
            <person name="Dong X."/>
            <person name="Liu H."/>
            <person name="Ma X."/>
            <person name="Jiao Y."/>
            <person name="Wang B."/>
            <person name="Wei X."/>
            <person name="Stein J.C."/>
            <person name="Glaubitz J.C."/>
            <person name="Lu F."/>
            <person name="Yu G."/>
            <person name="Liang C."/>
            <person name="Fengler K."/>
            <person name="Li B."/>
            <person name="Rafalski A."/>
            <person name="Schnable P.S."/>
            <person name="Ware D.H."/>
            <person name="Buckler E.S."/>
            <person name="Lai J."/>
        </authorList>
    </citation>
    <scope>NUCLEOTIDE SEQUENCE [LARGE SCALE GENOMIC DNA]</scope>
    <source>
        <strain evidence="2">cv. Missouri 17</strain>
        <tissue evidence="1">Seedling</tissue>
    </source>
</reference>
<protein>
    <submittedName>
        <fullName evidence="1">Uncharacterized protein</fullName>
    </submittedName>
</protein>
<dbReference type="AlphaFoldDB" id="A0A3L6DEZ7"/>
<sequence length="44" mass="5383">FLLNLYPKQTRGVVLIDLDTFPNKPIFFHIQIICYFKQDLFYLF</sequence>
<accession>A0A3L6DEZ7</accession>
<gene>
    <name evidence="1" type="ORF">Zm00014a_043372</name>
</gene>
<name>A0A3L6DEZ7_MAIZE</name>
<dbReference type="EMBL" id="NCVQ01000010">
    <property type="protein sequence ID" value="PWZ07069.1"/>
    <property type="molecule type" value="Genomic_DNA"/>
</dbReference>